<feature type="domain" description="TIR" evidence="1">
    <location>
        <begin position="7"/>
        <end position="102"/>
    </location>
</feature>
<name>A0ABV9XRM4_9PSEU</name>
<dbReference type="InterPro" id="IPR035897">
    <property type="entry name" value="Toll_tir_struct_dom_sf"/>
</dbReference>
<reference evidence="3" key="1">
    <citation type="journal article" date="2019" name="Int. J. Syst. Evol. Microbiol.">
        <title>The Global Catalogue of Microorganisms (GCM) 10K type strain sequencing project: providing services to taxonomists for standard genome sequencing and annotation.</title>
        <authorList>
            <consortium name="The Broad Institute Genomics Platform"/>
            <consortium name="The Broad Institute Genome Sequencing Center for Infectious Disease"/>
            <person name="Wu L."/>
            <person name="Ma J."/>
        </authorList>
    </citation>
    <scope>NUCLEOTIDE SEQUENCE [LARGE SCALE GENOMIC DNA]</scope>
    <source>
        <strain evidence="3">KCTC 12848</strain>
    </source>
</reference>
<gene>
    <name evidence="2" type="ORF">ACFPFM_02405</name>
</gene>
<dbReference type="SUPFAM" id="SSF52200">
    <property type="entry name" value="Toll/Interleukin receptor TIR domain"/>
    <property type="match status" value="1"/>
</dbReference>
<proteinExistence type="predicted"/>
<keyword evidence="3" id="KW-1185">Reference proteome</keyword>
<dbReference type="Proteomes" id="UP001595833">
    <property type="component" value="Unassembled WGS sequence"/>
</dbReference>
<evidence type="ECO:0000313" key="2">
    <source>
        <dbReference type="EMBL" id="MFC5052603.1"/>
    </source>
</evidence>
<comment type="caution">
    <text evidence="2">The sequence shown here is derived from an EMBL/GenBank/DDBJ whole genome shotgun (WGS) entry which is preliminary data.</text>
</comment>
<dbReference type="Pfam" id="PF13676">
    <property type="entry name" value="TIR_2"/>
    <property type="match status" value="1"/>
</dbReference>
<sequence length="161" mass="18120">MVDRIRIFLSWCHRDAVLKTALLEELLPALRFTDLTVEWWEDSHLTCGEEFLPSILDRLDQADFGLLLLSPKYFASSFIRERELPRFVGPGADGGALPVALSPLPAFSPEHDLGGVERTLVFTREGRSFADLSGARRTRFANDLAASIRRRALSSNGYREL</sequence>
<dbReference type="EMBL" id="JBHSJB010000003">
    <property type="protein sequence ID" value="MFC5052603.1"/>
    <property type="molecule type" value="Genomic_DNA"/>
</dbReference>
<evidence type="ECO:0000259" key="1">
    <source>
        <dbReference type="Pfam" id="PF13676"/>
    </source>
</evidence>
<accession>A0ABV9XRM4</accession>
<organism evidence="2 3">
    <name type="scientific">Saccharothrix xinjiangensis</name>
    <dbReference type="NCBI Taxonomy" id="204798"/>
    <lineage>
        <taxon>Bacteria</taxon>
        <taxon>Bacillati</taxon>
        <taxon>Actinomycetota</taxon>
        <taxon>Actinomycetes</taxon>
        <taxon>Pseudonocardiales</taxon>
        <taxon>Pseudonocardiaceae</taxon>
        <taxon>Saccharothrix</taxon>
    </lineage>
</organism>
<dbReference type="RefSeq" id="WP_344035105.1">
    <property type="nucleotide sequence ID" value="NZ_BAAAKE010000002.1"/>
</dbReference>
<protein>
    <submittedName>
        <fullName evidence="2">TIR domain-containing protein</fullName>
    </submittedName>
</protein>
<dbReference type="Gene3D" id="3.40.50.10140">
    <property type="entry name" value="Toll/interleukin-1 receptor homology (TIR) domain"/>
    <property type="match status" value="1"/>
</dbReference>
<evidence type="ECO:0000313" key="3">
    <source>
        <dbReference type="Proteomes" id="UP001595833"/>
    </source>
</evidence>
<dbReference type="InterPro" id="IPR000157">
    <property type="entry name" value="TIR_dom"/>
</dbReference>